<dbReference type="EMBL" id="MN738882">
    <property type="protein sequence ID" value="QHT29783.1"/>
    <property type="molecule type" value="Genomic_DNA"/>
</dbReference>
<evidence type="ECO:0000259" key="3">
    <source>
        <dbReference type="Pfam" id="PF19066"/>
    </source>
</evidence>
<protein>
    <recommendedName>
        <fullName evidence="3">Minor capsid protein P9 transmembrane helices domain-containing protein</fullName>
    </recommendedName>
</protein>
<dbReference type="InterPro" id="IPR043915">
    <property type="entry name" value="P9_TM"/>
</dbReference>
<evidence type="ECO:0000256" key="1">
    <source>
        <dbReference type="SAM" id="MobiDB-lite"/>
    </source>
</evidence>
<keyword evidence="2" id="KW-0812">Transmembrane</keyword>
<name>A0A6C0EMT9_9ZZZZ</name>
<proteinExistence type="predicted"/>
<dbReference type="Pfam" id="PF19066">
    <property type="entry name" value="P9_TM"/>
    <property type="match status" value="1"/>
</dbReference>
<feature type="domain" description="Minor capsid protein P9 transmembrane helices" evidence="3">
    <location>
        <begin position="65"/>
        <end position="133"/>
    </location>
</feature>
<keyword evidence="2" id="KW-1133">Transmembrane helix</keyword>
<feature type="transmembrane region" description="Helical" evidence="2">
    <location>
        <begin position="96"/>
        <end position="112"/>
    </location>
</feature>
<dbReference type="AlphaFoldDB" id="A0A6C0EMT9"/>
<keyword evidence="2" id="KW-0472">Membrane</keyword>
<reference evidence="4" key="1">
    <citation type="journal article" date="2020" name="Nature">
        <title>Giant virus diversity and host interactions through global metagenomics.</title>
        <authorList>
            <person name="Schulz F."/>
            <person name="Roux S."/>
            <person name="Paez-Espino D."/>
            <person name="Jungbluth S."/>
            <person name="Walsh D.A."/>
            <person name="Denef V.J."/>
            <person name="McMahon K.D."/>
            <person name="Konstantinidis K.T."/>
            <person name="Eloe-Fadrosh E.A."/>
            <person name="Kyrpides N.C."/>
            <person name="Woyke T."/>
        </authorList>
    </citation>
    <scope>NUCLEOTIDE SEQUENCE</scope>
    <source>
        <strain evidence="4">GVMAG-M-3300009068-24</strain>
    </source>
</reference>
<feature type="region of interest" description="Disordered" evidence="1">
    <location>
        <begin position="1"/>
        <end position="39"/>
    </location>
</feature>
<evidence type="ECO:0000313" key="4">
    <source>
        <dbReference type="EMBL" id="QHT29783.1"/>
    </source>
</evidence>
<accession>A0A6C0EMT9</accession>
<evidence type="ECO:0000256" key="2">
    <source>
        <dbReference type="SAM" id="Phobius"/>
    </source>
</evidence>
<sequence>MTPKNQTNKKPVGGPQPGDSGQGRAQGARGTGEKRTVRFNLDDTKGDFREGYASNDTAGDERIPFWTTNPNVLLDSRTMLEFYPVDSMSFTQKLNALTRAVLVILLISLFITQHPVRILFIGILCLTSIWGMYEYYRPRWEEGLANPDPDDAAGLDVLSASGAESATLGGLPVYQQPTPENPFSNVLVSDYDNNPHKLPAPPASNPTVQELITQNVVRTVQQANPTQPDISEKLFRDLNEQLTFEQSMRPFVSNPATTIPNDQGAFAQFCYGDMISCKEGNMFACGRNTNHYTNY</sequence>
<organism evidence="4">
    <name type="scientific">viral metagenome</name>
    <dbReference type="NCBI Taxonomy" id="1070528"/>
    <lineage>
        <taxon>unclassified sequences</taxon>
        <taxon>metagenomes</taxon>
        <taxon>organismal metagenomes</taxon>
    </lineage>
</organism>